<accession>A0A2A4HKZ0</accession>
<evidence type="ECO:0000256" key="8">
    <source>
        <dbReference type="ARBA" id="ARBA00023316"/>
    </source>
</evidence>
<dbReference type="GO" id="GO:0005576">
    <property type="term" value="C:extracellular region"/>
    <property type="evidence" value="ECO:0007669"/>
    <property type="project" value="TreeGrafter"/>
</dbReference>
<keyword evidence="4" id="KW-0808">Transferase</keyword>
<keyword evidence="7 9" id="KW-0573">Peptidoglycan synthesis</keyword>
<keyword evidence="3" id="KW-0328">Glycosyltransferase</keyword>
<evidence type="ECO:0000256" key="6">
    <source>
        <dbReference type="ARBA" id="ARBA00022960"/>
    </source>
</evidence>
<name>A0A2A4HKZ0_9GAMM</name>
<dbReference type="PANTHER" id="PTHR30582">
    <property type="entry name" value="L,D-TRANSPEPTIDASE"/>
    <property type="match status" value="1"/>
</dbReference>
<keyword evidence="8 9" id="KW-0961">Cell wall biogenesis/degradation</keyword>
<evidence type="ECO:0000256" key="9">
    <source>
        <dbReference type="PROSITE-ProRule" id="PRU01373"/>
    </source>
</evidence>
<proteinExistence type="inferred from homology"/>
<dbReference type="InterPro" id="IPR038063">
    <property type="entry name" value="Transpep_catalytic_dom"/>
</dbReference>
<dbReference type="UniPathway" id="UPA00219"/>
<reference evidence="12" key="1">
    <citation type="submission" date="2017-09" db="EMBL/GenBank/DDBJ databases">
        <authorList>
            <person name="Cho G.-S."/>
            <person name="Oguntoyinbo F.A."/>
            <person name="Cnockaert M."/>
            <person name="Kabisch J."/>
            <person name="Neve H."/>
            <person name="Bockelmann W."/>
            <person name="Wenning M."/>
            <person name="Franz C.M."/>
            <person name="Vandamme P."/>
        </authorList>
    </citation>
    <scope>NUCLEOTIDE SEQUENCE [LARGE SCALE GENOMIC DNA]</scope>
    <source>
        <strain evidence="12">MBT G8648</strain>
    </source>
</reference>
<dbReference type="EMBL" id="NWUX01000014">
    <property type="protein sequence ID" value="PCF94865.1"/>
    <property type="molecule type" value="Genomic_DNA"/>
</dbReference>
<evidence type="ECO:0000256" key="1">
    <source>
        <dbReference type="ARBA" id="ARBA00004752"/>
    </source>
</evidence>
<sequence>MRTPTLAELPPEHDHWLEIDTQKQLLRCWQGRGLQFECAVSTGEAGVGQLEGSGQTPQGWHYIRAAVGNGLPDNAVFRGRRWTGEVFSAQLADTFPDRDWILTRILWLCGLETGKNRGGHVDTQRRYIYLHGTPPDQPMGVPASHGCIRLRNDDLLTVFQFALPGTPVWLHGGNAYVPSCDNFDTPY</sequence>
<dbReference type="CDD" id="cd16913">
    <property type="entry name" value="YkuD_like"/>
    <property type="match status" value="1"/>
</dbReference>
<evidence type="ECO:0000256" key="7">
    <source>
        <dbReference type="ARBA" id="ARBA00022984"/>
    </source>
</evidence>
<keyword evidence="6 9" id="KW-0133">Cell shape</keyword>
<dbReference type="Proteomes" id="UP000218677">
    <property type="component" value="Unassembled WGS sequence"/>
</dbReference>
<dbReference type="GO" id="GO:0071972">
    <property type="term" value="F:peptidoglycan L,D-transpeptidase activity"/>
    <property type="evidence" value="ECO:0007669"/>
    <property type="project" value="TreeGrafter"/>
</dbReference>
<dbReference type="PANTHER" id="PTHR30582:SF24">
    <property type="entry name" value="L,D-TRANSPEPTIDASE ERFK_SRFK-RELATED"/>
    <property type="match status" value="1"/>
</dbReference>
<evidence type="ECO:0000256" key="3">
    <source>
        <dbReference type="ARBA" id="ARBA00022676"/>
    </source>
</evidence>
<protein>
    <submittedName>
        <fullName evidence="11">L,D-transpeptidase</fullName>
    </submittedName>
</protein>
<dbReference type="Gene3D" id="2.40.440.10">
    <property type="entry name" value="L,D-transpeptidase catalytic domain-like"/>
    <property type="match status" value="1"/>
</dbReference>
<dbReference type="GO" id="GO:0071555">
    <property type="term" value="P:cell wall organization"/>
    <property type="evidence" value="ECO:0007669"/>
    <property type="project" value="UniProtKB-UniRule"/>
</dbReference>
<dbReference type="GO" id="GO:0018104">
    <property type="term" value="P:peptidoglycan-protein cross-linking"/>
    <property type="evidence" value="ECO:0007669"/>
    <property type="project" value="TreeGrafter"/>
</dbReference>
<evidence type="ECO:0000256" key="2">
    <source>
        <dbReference type="ARBA" id="ARBA00005992"/>
    </source>
</evidence>
<dbReference type="AlphaFoldDB" id="A0A2A4HKZ0"/>
<keyword evidence="5" id="KW-0378">Hydrolase</keyword>
<evidence type="ECO:0000313" key="11">
    <source>
        <dbReference type="EMBL" id="PCF94865.1"/>
    </source>
</evidence>
<feature type="domain" description="L,D-TPase catalytic" evidence="10">
    <location>
        <begin position="15"/>
        <end position="171"/>
    </location>
</feature>
<dbReference type="OrthoDB" id="9787225at2"/>
<evidence type="ECO:0000313" key="12">
    <source>
        <dbReference type="Proteomes" id="UP000218677"/>
    </source>
</evidence>
<dbReference type="InterPro" id="IPR050979">
    <property type="entry name" value="LD-transpeptidase"/>
</dbReference>
<gene>
    <name evidence="11" type="ORF">CPA45_14700</name>
</gene>
<comment type="similarity">
    <text evidence="2">Belongs to the YkuD family.</text>
</comment>
<dbReference type="GO" id="GO:0008360">
    <property type="term" value="P:regulation of cell shape"/>
    <property type="evidence" value="ECO:0007669"/>
    <property type="project" value="UniProtKB-UniRule"/>
</dbReference>
<comment type="caution">
    <text evidence="11">The sequence shown here is derived from an EMBL/GenBank/DDBJ whole genome shotgun (WGS) entry which is preliminary data.</text>
</comment>
<dbReference type="SUPFAM" id="SSF141523">
    <property type="entry name" value="L,D-transpeptidase catalytic domain-like"/>
    <property type="match status" value="1"/>
</dbReference>
<feature type="active site" description="Proton donor/acceptor" evidence="9">
    <location>
        <position position="131"/>
    </location>
</feature>
<organism evidence="11 12">
    <name type="scientific">Vreelandella nigrificans</name>
    <dbReference type="NCBI Taxonomy" id="2042704"/>
    <lineage>
        <taxon>Bacteria</taxon>
        <taxon>Pseudomonadati</taxon>
        <taxon>Pseudomonadota</taxon>
        <taxon>Gammaproteobacteria</taxon>
        <taxon>Oceanospirillales</taxon>
        <taxon>Halomonadaceae</taxon>
        <taxon>Vreelandella</taxon>
    </lineage>
</organism>
<evidence type="ECO:0000256" key="4">
    <source>
        <dbReference type="ARBA" id="ARBA00022679"/>
    </source>
</evidence>
<dbReference type="PROSITE" id="PS52029">
    <property type="entry name" value="LD_TPASE"/>
    <property type="match status" value="1"/>
</dbReference>
<evidence type="ECO:0000256" key="5">
    <source>
        <dbReference type="ARBA" id="ARBA00022801"/>
    </source>
</evidence>
<dbReference type="InterPro" id="IPR005490">
    <property type="entry name" value="LD_TPept_cat_dom"/>
</dbReference>
<keyword evidence="12" id="KW-1185">Reference proteome</keyword>
<evidence type="ECO:0000259" key="10">
    <source>
        <dbReference type="PROSITE" id="PS52029"/>
    </source>
</evidence>
<comment type="pathway">
    <text evidence="1 9">Cell wall biogenesis; peptidoglycan biosynthesis.</text>
</comment>
<dbReference type="GO" id="GO:0016757">
    <property type="term" value="F:glycosyltransferase activity"/>
    <property type="evidence" value="ECO:0007669"/>
    <property type="project" value="UniProtKB-KW"/>
</dbReference>
<feature type="active site" description="Nucleophile" evidence="9">
    <location>
        <position position="147"/>
    </location>
</feature>
<dbReference type="Pfam" id="PF03734">
    <property type="entry name" value="YkuD"/>
    <property type="match status" value="1"/>
</dbReference>
<dbReference type="RefSeq" id="WP_096652716.1">
    <property type="nucleotide sequence ID" value="NZ_NWUX01000014.1"/>
</dbReference>